<gene>
    <name evidence="1" type="ORF">UA08_00260</name>
</gene>
<dbReference type="EMBL" id="LFMY01000001">
    <property type="protein sequence ID" value="OKL63634.1"/>
    <property type="molecule type" value="Genomic_DNA"/>
</dbReference>
<dbReference type="RefSeq" id="XP_020123755.1">
    <property type="nucleotide sequence ID" value="XM_020260047.1"/>
</dbReference>
<reference evidence="1 2" key="1">
    <citation type="submission" date="2015-06" db="EMBL/GenBank/DDBJ databases">
        <title>Talaromyces atroroseus IBT 11181 draft genome.</title>
        <authorList>
            <person name="Rasmussen K.B."/>
            <person name="Rasmussen S."/>
            <person name="Petersen B."/>
            <person name="Sicheritz-Ponten T."/>
            <person name="Mortensen U.H."/>
            <person name="Thrane U."/>
        </authorList>
    </citation>
    <scope>NUCLEOTIDE SEQUENCE [LARGE SCALE GENOMIC DNA]</scope>
    <source>
        <strain evidence="1 2">IBT 11181</strain>
    </source>
</reference>
<comment type="caution">
    <text evidence="1">The sequence shown here is derived from an EMBL/GenBank/DDBJ whole genome shotgun (WGS) entry which is preliminary data.</text>
</comment>
<dbReference type="AlphaFoldDB" id="A0A225AYV3"/>
<dbReference type="OrthoDB" id="4062651at2759"/>
<evidence type="ECO:0000313" key="1">
    <source>
        <dbReference type="EMBL" id="OKL63634.1"/>
    </source>
</evidence>
<dbReference type="GeneID" id="31000015"/>
<name>A0A225AYV3_TALAT</name>
<protein>
    <submittedName>
        <fullName evidence="1">Uncharacterized protein</fullName>
    </submittedName>
</protein>
<organism evidence="1 2">
    <name type="scientific">Talaromyces atroroseus</name>
    <dbReference type="NCBI Taxonomy" id="1441469"/>
    <lineage>
        <taxon>Eukaryota</taxon>
        <taxon>Fungi</taxon>
        <taxon>Dikarya</taxon>
        <taxon>Ascomycota</taxon>
        <taxon>Pezizomycotina</taxon>
        <taxon>Eurotiomycetes</taxon>
        <taxon>Eurotiomycetidae</taxon>
        <taxon>Eurotiales</taxon>
        <taxon>Trichocomaceae</taxon>
        <taxon>Talaromyces</taxon>
        <taxon>Talaromyces sect. Trachyspermi</taxon>
    </lineage>
</organism>
<dbReference type="STRING" id="1441469.A0A225AYV3"/>
<dbReference type="Proteomes" id="UP000214365">
    <property type="component" value="Unassembled WGS sequence"/>
</dbReference>
<proteinExistence type="predicted"/>
<sequence>MLACFRLPRELPIRIPLRPSSFIKHLSTTTTQPLQEPLGPGTLLRSDSKRLYDVSDVLLERKFGSTFLRVYFQGGESAEDKNNVIKNVIPGEFEYNRNLQKKVSSSPNVRTVVDTVQAHIKTDNILINYAEDPDGLNIQDVQIADLDDSVDLPRGMWLQGALCGNSIWRSLKVGVDPNRTSPQIYSLLELWYACRDQLHADN</sequence>
<accession>A0A225AYV3</accession>
<evidence type="ECO:0000313" key="2">
    <source>
        <dbReference type="Proteomes" id="UP000214365"/>
    </source>
</evidence>
<keyword evidence="2" id="KW-1185">Reference proteome</keyword>